<evidence type="ECO:0000256" key="3">
    <source>
        <dbReference type="SAM" id="MobiDB-lite"/>
    </source>
</evidence>
<evidence type="ECO:0000256" key="5">
    <source>
        <dbReference type="SAM" id="SignalP"/>
    </source>
</evidence>
<dbReference type="Gene3D" id="2.20.28.230">
    <property type="match status" value="1"/>
</dbReference>
<dbReference type="SUPFAM" id="SSF57535">
    <property type="entry name" value="Complement control module/SCR domain"/>
    <property type="match status" value="1"/>
</dbReference>
<feature type="domain" description="Sushi" evidence="6">
    <location>
        <begin position="33"/>
        <end position="98"/>
    </location>
</feature>
<dbReference type="PROSITE" id="PS50923">
    <property type="entry name" value="SUSHI"/>
    <property type="match status" value="1"/>
</dbReference>
<feature type="transmembrane region" description="Helical" evidence="4">
    <location>
        <begin position="155"/>
        <end position="176"/>
    </location>
</feature>
<reference evidence="7" key="2">
    <citation type="submission" date="2025-08" db="UniProtKB">
        <authorList>
            <consortium name="Ensembl"/>
        </authorList>
    </citation>
    <scope>IDENTIFICATION</scope>
</reference>
<dbReference type="GO" id="GO:0042010">
    <property type="term" value="F:interleukin-15 receptor activity"/>
    <property type="evidence" value="ECO:0007669"/>
    <property type="project" value="InterPro"/>
</dbReference>
<dbReference type="InterPro" id="IPR042372">
    <property type="entry name" value="IL15RA"/>
</dbReference>
<dbReference type="FunCoup" id="A0A673AWX4">
    <property type="interactions" value="12"/>
</dbReference>
<sequence>MDSGSLPVRWCVKPSFIMVCLLWTVRCSYGDKNNCPCPEIPHLELTEPPTRGCYNISNTFRYKCIDGYVRKAGTSNLVKCKEDQGSVAWTTPKLACIPDPQRITTPSNTPETEDSVWKTGDTKQTPTSTTTEPVNNGTDSEFSDSRNTGLDVTKTVVICASVVIVCALIGISLWCYRRRRTNIPPQTDYQMEEEMSPMSCGSCEETE</sequence>
<reference evidence="7" key="3">
    <citation type="submission" date="2025-09" db="UniProtKB">
        <authorList>
            <consortium name="Ensembl"/>
        </authorList>
    </citation>
    <scope>IDENTIFICATION</scope>
</reference>
<feature type="region of interest" description="Disordered" evidence="3">
    <location>
        <begin position="100"/>
        <end position="147"/>
    </location>
</feature>
<keyword evidence="4" id="KW-0812">Transmembrane</keyword>
<evidence type="ECO:0000313" key="7">
    <source>
        <dbReference type="Ensembl" id="ENSSORP00005034221.1"/>
    </source>
</evidence>
<dbReference type="InterPro" id="IPR035976">
    <property type="entry name" value="Sushi/SCR/CCP_sf"/>
</dbReference>
<dbReference type="InterPro" id="IPR000436">
    <property type="entry name" value="Sushi_SCR_CCP_dom"/>
</dbReference>
<evidence type="ECO:0000256" key="1">
    <source>
        <dbReference type="ARBA" id="ARBA00023157"/>
    </source>
</evidence>
<reference evidence="7" key="1">
    <citation type="submission" date="2019-06" db="EMBL/GenBank/DDBJ databases">
        <authorList>
            <consortium name="Wellcome Sanger Institute Data Sharing"/>
        </authorList>
    </citation>
    <scope>NUCLEOTIDE SEQUENCE [LARGE SCALE GENOMIC DNA]</scope>
</reference>
<keyword evidence="5" id="KW-0732">Signal</keyword>
<name>A0A673AWX4_9TELE</name>
<evidence type="ECO:0000256" key="4">
    <source>
        <dbReference type="SAM" id="Phobius"/>
    </source>
</evidence>
<organism evidence="7 8">
    <name type="scientific">Sphaeramia orbicularis</name>
    <name type="common">orbiculate cardinalfish</name>
    <dbReference type="NCBI Taxonomy" id="375764"/>
    <lineage>
        <taxon>Eukaryota</taxon>
        <taxon>Metazoa</taxon>
        <taxon>Chordata</taxon>
        <taxon>Craniata</taxon>
        <taxon>Vertebrata</taxon>
        <taxon>Euteleostomi</taxon>
        <taxon>Actinopterygii</taxon>
        <taxon>Neopterygii</taxon>
        <taxon>Teleostei</taxon>
        <taxon>Neoteleostei</taxon>
        <taxon>Acanthomorphata</taxon>
        <taxon>Gobiaria</taxon>
        <taxon>Kurtiformes</taxon>
        <taxon>Apogonoidei</taxon>
        <taxon>Apogonidae</taxon>
        <taxon>Apogoninae</taxon>
        <taxon>Sphaeramia</taxon>
    </lineage>
</organism>
<dbReference type="AlphaFoldDB" id="A0A673AWX4"/>
<dbReference type="PANTHER" id="PTHR15060">
    <property type="entry name" value="INTERLEUKIN-15 RECEPTOR SUBUNIT ALPHA"/>
    <property type="match status" value="1"/>
</dbReference>
<accession>A0A673AWX4</accession>
<dbReference type="PANTHER" id="PTHR15060:SF0">
    <property type="entry name" value="INTERLEUKIN-15 RECEPTOR SUBUNIT ALPHA"/>
    <property type="match status" value="1"/>
</dbReference>
<proteinExistence type="predicted"/>
<dbReference type="Ensembl" id="ENSSORT00005035137.1">
    <property type="protein sequence ID" value="ENSSORP00005034221.1"/>
    <property type="gene ID" value="ENSSORG00005016172.1"/>
</dbReference>
<keyword evidence="4" id="KW-0472">Membrane</keyword>
<keyword evidence="1" id="KW-1015">Disulfide bond</keyword>
<keyword evidence="2" id="KW-0768">Sushi</keyword>
<comment type="caution">
    <text evidence="2">Lacks conserved residue(s) required for the propagation of feature annotation.</text>
</comment>
<keyword evidence="4" id="KW-1133">Transmembrane helix</keyword>
<feature type="chain" id="PRO_5025357563" description="Sushi domain-containing protein" evidence="5">
    <location>
        <begin position="31"/>
        <end position="207"/>
    </location>
</feature>
<feature type="compositionally biased region" description="Polar residues" evidence="3">
    <location>
        <begin position="132"/>
        <end position="147"/>
    </location>
</feature>
<evidence type="ECO:0000259" key="6">
    <source>
        <dbReference type="PROSITE" id="PS50923"/>
    </source>
</evidence>
<feature type="signal peptide" evidence="5">
    <location>
        <begin position="1"/>
        <end position="30"/>
    </location>
</feature>
<protein>
    <recommendedName>
        <fullName evidence="6">Sushi domain-containing protein</fullName>
    </recommendedName>
</protein>
<dbReference type="Proteomes" id="UP000472271">
    <property type="component" value="Chromosome 12"/>
</dbReference>
<dbReference type="InParanoid" id="A0A673AWX4"/>
<dbReference type="SMART" id="SM00032">
    <property type="entry name" value="CCP"/>
    <property type="match status" value="1"/>
</dbReference>
<evidence type="ECO:0000256" key="2">
    <source>
        <dbReference type="PROSITE-ProRule" id="PRU00302"/>
    </source>
</evidence>
<evidence type="ECO:0000313" key="8">
    <source>
        <dbReference type="Proteomes" id="UP000472271"/>
    </source>
</evidence>
<keyword evidence="8" id="KW-1185">Reference proteome</keyword>
<feature type="compositionally biased region" description="Low complexity" evidence="3">
    <location>
        <begin position="122"/>
        <end position="131"/>
    </location>
</feature>